<dbReference type="Proteomes" id="UP000422108">
    <property type="component" value="Chromosome"/>
</dbReference>
<organism evidence="1 2">
    <name type="scientific">Desulfosarcina ovata subsp. ovata</name>
    <dbReference type="NCBI Taxonomy" id="2752305"/>
    <lineage>
        <taxon>Bacteria</taxon>
        <taxon>Pseudomonadati</taxon>
        <taxon>Thermodesulfobacteriota</taxon>
        <taxon>Desulfobacteria</taxon>
        <taxon>Desulfobacterales</taxon>
        <taxon>Desulfosarcinaceae</taxon>
        <taxon>Desulfosarcina</taxon>
    </lineage>
</organism>
<dbReference type="AlphaFoldDB" id="A0A5K8AHK3"/>
<evidence type="ECO:0000313" key="1">
    <source>
        <dbReference type="EMBL" id="BBO91324.1"/>
    </source>
</evidence>
<reference evidence="1 2" key="1">
    <citation type="submission" date="2019-11" db="EMBL/GenBank/DDBJ databases">
        <title>Comparative genomics of hydrocarbon-degrading Desulfosarcina strains.</title>
        <authorList>
            <person name="Watanabe M."/>
            <person name="Kojima H."/>
            <person name="Fukui M."/>
        </authorList>
    </citation>
    <scope>NUCLEOTIDE SEQUENCE [LARGE SCALE GENOMIC DNA]</scope>
    <source>
        <strain evidence="2">oXyS1</strain>
    </source>
</reference>
<sequence>MPYYKCSNQACPTGGEAFSLTSAGQTFCPRCYTANALTSVATPVVGPLTKTRVIQSSNTMHSCPKKVEVEVQLLIDKWDLNSVSTLEAKKTKDYLFTLNTNAKRIDREGPVTIGSEKTVTHGKFRLQFGNRTYAGVRIQVDVILNAAVIRRAFKESLVAGKYVEVYLG</sequence>
<name>A0A5K8AHK3_9BACT</name>
<accession>A0A5K8AHK3</accession>
<proteinExistence type="predicted"/>
<protein>
    <submittedName>
        <fullName evidence="1">Uncharacterized protein</fullName>
    </submittedName>
</protein>
<keyword evidence="2" id="KW-1185">Reference proteome</keyword>
<dbReference type="RefSeq" id="WP_155312264.1">
    <property type="nucleotide sequence ID" value="NZ_AP021879.1"/>
</dbReference>
<dbReference type="EMBL" id="AP021879">
    <property type="protein sequence ID" value="BBO91324.1"/>
    <property type="molecule type" value="Genomic_DNA"/>
</dbReference>
<evidence type="ECO:0000313" key="2">
    <source>
        <dbReference type="Proteomes" id="UP000422108"/>
    </source>
</evidence>
<gene>
    <name evidence="1" type="ORF">DSCOOX_45040</name>
</gene>